<dbReference type="Pfam" id="PF11799">
    <property type="entry name" value="IMS_C"/>
    <property type="match status" value="1"/>
</dbReference>
<evidence type="ECO:0000259" key="13">
    <source>
        <dbReference type="PROSITE" id="PS50173"/>
    </source>
</evidence>
<dbReference type="FunFam" id="3.40.1170.60:FF:000008">
    <property type="entry name" value="DNA polymerase eta subunit"/>
    <property type="match status" value="1"/>
</dbReference>
<dbReference type="GO" id="GO:0035861">
    <property type="term" value="C:site of double-strand break"/>
    <property type="evidence" value="ECO:0007669"/>
    <property type="project" value="TreeGrafter"/>
</dbReference>
<dbReference type="SUPFAM" id="SSF56672">
    <property type="entry name" value="DNA/RNA polymerases"/>
    <property type="match status" value="1"/>
</dbReference>
<dbReference type="FunFam" id="1.10.150.20:FF:000014">
    <property type="entry name" value="Polymerase (DNA directed), eta"/>
    <property type="match status" value="1"/>
</dbReference>
<dbReference type="InterPro" id="IPR041298">
    <property type="entry name" value="UBZ3"/>
</dbReference>
<evidence type="ECO:0000256" key="11">
    <source>
        <dbReference type="ARBA" id="ARBA00044975"/>
    </source>
</evidence>
<dbReference type="AlphaFoldDB" id="A0A423WUA2"/>
<evidence type="ECO:0000259" key="14">
    <source>
        <dbReference type="PROSITE" id="PS51907"/>
    </source>
</evidence>
<dbReference type="Gene3D" id="3.40.1170.60">
    <property type="match status" value="1"/>
</dbReference>
<dbReference type="GO" id="GO:0007064">
    <property type="term" value="P:mitotic sister chromatid cohesion"/>
    <property type="evidence" value="ECO:0007669"/>
    <property type="project" value="UniProtKB-ARBA"/>
</dbReference>
<dbReference type="GO" id="GO:0009314">
    <property type="term" value="P:response to radiation"/>
    <property type="evidence" value="ECO:0007669"/>
    <property type="project" value="TreeGrafter"/>
</dbReference>
<dbReference type="InterPro" id="IPR013087">
    <property type="entry name" value="Znf_C2H2_type"/>
</dbReference>
<comment type="subcellular location">
    <subcellularLocation>
        <location evidence="2">Mitochondrion</location>
    </subcellularLocation>
    <subcellularLocation>
        <location evidence="1">Nucleus</location>
    </subcellularLocation>
</comment>
<keyword evidence="5" id="KW-0227">DNA damage</keyword>
<feature type="domain" description="UBZ3-type" evidence="14">
    <location>
        <begin position="574"/>
        <end position="609"/>
    </location>
</feature>
<evidence type="ECO:0000313" key="16">
    <source>
        <dbReference type="Proteomes" id="UP000285146"/>
    </source>
</evidence>
<evidence type="ECO:0000313" key="15">
    <source>
        <dbReference type="EMBL" id="ROW07128.1"/>
    </source>
</evidence>
<feature type="region of interest" description="Disordered" evidence="12">
    <location>
        <begin position="488"/>
        <end position="516"/>
    </location>
</feature>
<comment type="caution">
    <text evidence="15">The sequence shown here is derived from an EMBL/GenBank/DDBJ whole genome shotgun (WGS) entry which is preliminary data.</text>
</comment>
<feature type="domain" description="UmuC" evidence="13">
    <location>
        <begin position="44"/>
        <end position="304"/>
    </location>
</feature>
<dbReference type="PANTHER" id="PTHR45873">
    <property type="entry name" value="DNA POLYMERASE ETA"/>
    <property type="match status" value="1"/>
</dbReference>
<dbReference type="OrthoDB" id="5723at2759"/>
<proteinExistence type="predicted"/>
<dbReference type="PIRSF" id="PIRSF036603">
    <property type="entry name" value="DPol_eta"/>
    <property type="match status" value="1"/>
</dbReference>
<keyword evidence="16" id="KW-1185">Reference proteome</keyword>
<feature type="compositionally biased region" description="Basic and acidic residues" evidence="12">
    <location>
        <begin position="488"/>
        <end position="499"/>
    </location>
</feature>
<keyword evidence="3" id="KW-0808">Transferase</keyword>
<feature type="region of interest" description="Disordered" evidence="12">
    <location>
        <begin position="1"/>
        <end position="20"/>
    </location>
</feature>
<dbReference type="GO" id="GO:0008270">
    <property type="term" value="F:zinc ion binding"/>
    <property type="evidence" value="ECO:0007669"/>
    <property type="project" value="UniProtKB-KW"/>
</dbReference>
<dbReference type="GO" id="GO:0005657">
    <property type="term" value="C:replication fork"/>
    <property type="evidence" value="ECO:0007669"/>
    <property type="project" value="TreeGrafter"/>
</dbReference>
<keyword evidence="8" id="KW-0496">Mitochondrion</keyword>
<dbReference type="InParanoid" id="A0A423WUA2"/>
<dbReference type="InterPro" id="IPR052230">
    <property type="entry name" value="DNA_polymerase_eta"/>
</dbReference>
<evidence type="ECO:0000256" key="3">
    <source>
        <dbReference type="ARBA" id="ARBA00022679"/>
    </source>
</evidence>
<dbReference type="InterPro" id="IPR043502">
    <property type="entry name" value="DNA/RNA_pol_sf"/>
</dbReference>
<protein>
    <recommendedName>
        <fullName evidence="11">DNA polymerase eta</fullName>
    </recommendedName>
</protein>
<dbReference type="GO" id="GO:0003887">
    <property type="term" value="F:DNA-directed DNA polymerase activity"/>
    <property type="evidence" value="ECO:0007669"/>
    <property type="project" value="TreeGrafter"/>
</dbReference>
<evidence type="ECO:0000256" key="12">
    <source>
        <dbReference type="SAM" id="MobiDB-lite"/>
    </source>
</evidence>
<dbReference type="GO" id="GO:0042276">
    <property type="term" value="P:error-prone translesion synthesis"/>
    <property type="evidence" value="ECO:0007669"/>
    <property type="project" value="TreeGrafter"/>
</dbReference>
<keyword evidence="4" id="KW-0479">Metal-binding</keyword>
<evidence type="ECO:0000256" key="8">
    <source>
        <dbReference type="ARBA" id="ARBA00023128"/>
    </source>
</evidence>
<dbReference type="Gene3D" id="3.30.70.270">
    <property type="match status" value="1"/>
</dbReference>
<dbReference type="FunCoup" id="A0A423WUA2">
    <property type="interactions" value="579"/>
</dbReference>
<feature type="compositionally biased region" description="Low complexity" evidence="12">
    <location>
        <begin position="1"/>
        <end position="13"/>
    </location>
</feature>
<sequence>MSSPPRSFRESSPAGAPGRRRSRFTYRHLSTLASYSASCPMRVIAHIDLDAFYAQCEMRRLDIADDQPLAVQQWQGLIAVNYPARDRGIGRFTEINEARQLCDNLICQHVATWREGEENWAYRDKPMINTDKVSLDPYRLQSRKILSVIKESLPSNLQRVEKASIDEVFIDLSAQVHAILLERFPELGNPPPYDDPSENLPMPSISALDWQADALVDLDETETETDDPDWDDVAILIGSEIVRDVRAAIRAQLQYTCSAGVASNKMLSKLGSGHKKPNGQTVVRNRAIRQFLSGFKFTKIRNLGGKLGDQVVRVFGTEAVSDLLKIPVEQLKSKLGDDTGVWVCNTIRGFDTSEVNSRVQIKSMLSAKSFRPSINSVEQALRWLKIFVGDIFSRLVEEGVLENKRRPRTINLHHRHGGQTRSRQSPIPQGKPIDKAMLFELAKNLLNQIVLEGNVWPCANLSLSVGGFDEGVTGNMGIGGFLVKGEEAQSLKRGHHDEATESPAPRPSGKQKEVEKDGIRRFFPRTLSNNQDEEPVSHAATWATGGSETSHSQGGEPANSGAWKQPGRESQVQESIDAYICGRCNTSLTDADEFQCHQDEHFARDIQEEERGSRTFAGQPPSANATPLSSKGTAASSTRPTKRKKTEAGQTKLKFA</sequence>
<dbReference type="GO" id="GO:0005739">
    <property type="term" value="C:mitochondrion"/>
    <property type="evidence" value="ECO:0007669"/>
    <property type="project" value="UniProtKB-SubCell"/>
</dbReference>
<dbReference type="Pfam" id="PF18439">
    <property type="entry name" value="zf_UBZ"/>
    <property type="match status" value="1"/>
</dbReference>
<feature type="region of interest" description="Disordered" evidence="12">
    <location>
        <begin position="605"/>
        <end position="656"/>
    </location>
</feature>
<dbReference type="PANTHER" id="PTHR45873:SF1">
    <property type="entry name" value="DNA POLYMERASE ETA"/>
    <property type="match status" value="1"/>
</dbReference>
<dbReference type="Gene3D" id="3.30.1490.100">
    <property type="entry name" value="DNA polymerase, Y-family, little finger domain"/>
    <property type="match status" value="1"/>
</dbReference>
<dbReference type="GO" id="GO:0003684">
    <property type="term" value="F:damaged DNA binding"/>
    <property type="evidence" value="ECO:0007669"/>
    <property type="project" value="InterPro"/>
</dbReference>
<keyword evidence="7" id="KW-0862">Zinc</keyword>
<dbReference type="PROSITE" id="PS00028">
    <property type="entry name" value="ZINC_FINGER_C2H2_1"/>
    <property type="match status" value="1"/>
</dbReference>
<reference evidence="15 16" key="1">
    <citation type="submission" date="2015-09" db="EMBL/GenBank/DDBJ databases">
        <title>Host preference determinants of Valsa canker pathogens revealed by comparative genomics.</title>
        <authorList>
            <person name="Yin Z."/>
            <person name="Huang L."/>
        </authorList>
    </citation>
    <scope>NUCLEOTIDE SEQUENCE [LARGE SCALE GENOMIC DNA]</scope>
    <source>
        <strain evidence="15 16">SXYLt</strain>
    </source>
</reference>
<name>A0A423WUA2_9PEZI</name>
<evidence type="ECO:0000256" key="9">
    <source>
        <dbReference type="ARBA" id="ARBA00023204"/>
    </source>
</evidence>
<dbReference type="STRING" id="1230097.A0A423WUA2"/>
<evidence type="ECO:0000256" key="7">
    <source>
        <dbReference type="ARBA" id="ARBA00022833"/>
    </source>
</evidence>
<evidence type="ECO:0000256" key="10">
    <source>
        <dbReference type="ARBA" id="ARBA00023242"/>
    </source>
</evidence>
<keyword evidence="6" id="KW-0863">Zinc-finger</keyword>
<dbReference type="FunFam" id="3.30.1490.100:FF:000009">
    <property type="entry name" value="DNA polymerase eta subunit"/>
    <property type="match status" value="1"/>
</dbReference>
<evidence type="ECO:0000256" key="2">
    <source>
        <dbReference type="ARBA" id="ARBA00004173"/>
    </source>
</evidence>
<dbReference type="InterPro" id="IPR001126">
    <property type="entry name" value="UmuC"/>
</dbReference>
<dbReference type="PROSITE" id="PS51907">
    <property type="entry name" value="ZF_UBZ3"/>
    <property type="match status" value="1"/>
</dbReference>
<evidence type="ECO:0000256" key="1">
    <source>
        <dbReference type="ARBA" id="ARBA00004123"/>
    </source>
</evidence>
<dbReference type="GO" id="GO:0006281">
    <property type="term" value="P:DNA repair"/>
    <property type="evidence" value="ECO:0007669"/>
    <property type="project" value="UniProtKB-KW"/>
</dbReference>
<gene>
    <name evidence="15" type="ORF">VPNG_07371</name>
</gene>
<evidence type="ECO:0000256" key="5">
    <source>
        <dbReference type="ARBA" id="ARBA00022763"/>
    </source>
</evidence>
<dbReference type="PROSITE" id="PS50173">
    <property type="entry name" value="UMUC"/>
    <property type="match status" value="1"/>
</dbReference>
<feature type="compositionally biased region" description="Polar residues" evidence="12">
    <location>
        <begin position="544"/>
        <end position="553"/>
    </location>
</feature>
<dbReference type="GO" id="GO:0070987">
    <property type="term" value="P:error-free translesion synthesis"/>
    <property type="evidence" value="ECO:0007669"/>
    <property type="project" value="UniProtKB-ARBA"/>
</dbReference>
<evidence type="ECO:0000256" key="6">
    <source>
        <dbReference type="ARBA" id="ARBA00022771"/>
    </source>
</evidence>
<feature type="compositionally biased region" description="Polar residues" evidence="12">
    <location>
        <begin position="621"/>
        <end position="639"/>
    </location>
</feature>
<dbReference type="SUPFAM" id="SSF100879">
    <property type="entry name" value="Lesion bypass DNA polymerase (Y-family), little finger domain"/>
    <property type="match status" value="1"/>
</dbReference>
<organism evidence="15 16">
    <name type="scientific">Cytospora leucostoma</name>
    <dbReference type="NCBI Taxonomy" id="1230097"/>
    <lineage>
        <taxon>Eukaryota</taxon>
        <taxon>Fungi</taxon>
        <taxon>Dikarya</taxon>
        <taxon>Ascomycota</taxon>
        <taxon>Pezizomycotina</taxon>
        <taxon>Sordariomycetes</taxon>
        <taxon>Sordariomycetidae</taxon>
        <taxon>Diaporthales</taxon>
        <taxon>Cytosporaceae</taxon>
        <taxon>Cytospora</taxon>
    </lineage>
</organism>
<feature type="region of interest" description="Disordered" evidence="12">
    <location>
        <begin position="542"/>
        <end position="571"/>
    </location>
</feature>
<evidence type="ECO:0000256" key="4">
    <source>
        <dbReference type="ARBA" id="ARBA00022723"/>
    </source>
</evidence>
<dbReference type="GO" id="GO:0005634">
    <property type="term" value="C:nucleus"/>
    <property type="evidence" value="ECO:0007669"/>
    <property type="project" value="UniProtKB-SubCell"/>
</dbReference>
<dbReference type="InterPro" id="IPR036775">
    <property type="entry name" value="DNA_pol_Y-fam_lit_finger_sf"/>
</dbReference>
<keyword evidence="9" id="KW-0234">DNA repair</keyword>
<keyword evidence="10" id="KW-0539">Nucleus</keyword>
<dbReference type="EMBL" id="LKEB01000039">
    <property type="protein sequence ID" value="ROW07128.1"/>
    <property type="molecule type" value="Genomic_DNA"/>
</dbReference>
<accession>A0A423WUA2</accession>
<dbReference type="Proteomes" id="UP000285146">
    <property type="component" value="Unassembled WGS sequence"/>
</dbReference>
<dbReference type="InterPro" id="IPR043128">
    <property type="entry name" value="Rev_trsase/Diguanyl_cyclase"/>
</dbReference>
<dbReference type="InterPro" id="IPR017961">
    <property type="entry name" value="DNA_pol_Y-fam_little_finger"/>
</dbReference>
<dbReference type="Gene3D" id="1.10.150.20">
    <property type="entry name" value="5' to 3' exonuclease, C-terminal subdomain"/>
    <property type="match status" value="1"/>
</dbReference>
<dbReference type="Pfam" id="PF00817">
    <property type="entry name" value="IMS"/>
    <property type="match status" value="1"/>
</dbReference>
<dbReference type="Pfam" id="PF21704">
    <property type="entry name" value="POLH-Rev1_HhH"/>
    <property type="match status" value="1"/>
</dbReference>